<evidence type="ECO:0000256" key="5">
    <source>
        <dbReference type="ARBA" id="ARBA00022496"/>
    </source>
</evidence>
<dbReference type="CDD" id="cd03214">
    <property type="entry name" value="ABC_Iron-Siderophores_B12_Hemin"/>
    <property type="match status" value="1"/>
</dbReference>
<dbReference type="InterPro" id="IPR003593">
    <property type="entry name" value="AAA+_ATPase"/>
</dbReference>
<feature type="domain" description="ABC transporter" evidence="11">
    <location>
        <begin position="7"/>
        <end position="243"/>
    </location>
</feature>
<dbReference type="Proteomes" id="UP001156690">
    <property type="component" value="Unassembled WGS sequence"/>
</dbReference>
<dbReference type="InterPro" id="IPR003439">
    <property type="entry name" value="ABC_transporter-like_ATP-bd"/>
</dbReference>
<reference evidence="13" key="1">
    <citation type="journal article" date="2019" name="Int. J. Syst. Evol. Microbiol.">
        <title>The Global Catalogue of Microorganisms (GCM) 10K type strain sequencing project: providing services to taxonomists for standard genome sequencing and annotation.</title>
        <authorList>
            <consortium name="The Broad Institute Genomics Platform"/>
            <consortium name="The Broad Institute Genome Sequencing Center for Infectious Disease"/>
            <person name="Wu L."/>
            <person name="Ma J."/>
        </authorList>
    </citation>
    <scope>NUCLEOTIDE SEQUENCE [LARGE SCALE GENOMIC DNA]</scope>
    <source>
        <strain evidence="13">NBRC 15640</strain>
    </source>
</reference>
<dbReference type="Pfam" id="PF00005">
    <property type="entry name" value="ABC_tran"/>
    <property type="match status" value="1"/>
</dbReference>
<keyword evidence="4" id="KW-1003">Cell membrane</keyword>
<keyword evidence="6" id="KW-0547">Nucleotide-binding</keyword>
<dbReference type="PROSITE" id="PS00211">
    <property type="entry name" value="ABC_TRANSPORTER_1"/>
    <property type="match status" value="1"/>
</dbReference>
<protein>
    <submittedName>
        <fullName evidence="12">Ferric citrate ABC transporter ATP-binding protein FecE</fullName>
    </submittedName>
</protein>
<sequence>MNQSTAFRVNNLELKYQQNIIIESLSTTIQKGKMTALIGPNGCGKSTFLKSLVRLLKPSKGDVFLYGDKPVQGFKDKEYAAQVSLLPQTPIIPEGIAVKELVGYGRAPYLNAMGRLSVSDKQAVDEAMETTGVAELATRRVDELSGGQRQRVWIAMVLAQNTDIILLDEPTTYLDLSHQYELLDLMERLVKQGKTVVVVLHDLSQACRYADELIILKAGDLYAQGSPNTVFTENMLSEVFNLNARIILDPETQTPMAIPRAAKPIESIA</sequence>
<dbReference type="SUPFAM" id="SSF52540">
    <property type="entry name" value="P-loop containing nucleoside triphosphate hydrolases"/>
    <property type="match status" value="1"/>
</dbReference>
<keyword evidence="7 12" id="KW-0067">ATP-binding</keyword>
<keyword evidence="5" id="KW-0410">Iron transport</keyword>
<dbReference type="GO" id="GO:0006826">
    <property type="term" value="P:iron ion transport"/>
    <property type="evidence" value="ECO:0007669"/>
    <property type="project" value="UniProtKB-KW"/>
</dbReference>
<dbReference type="PANTHER" id="PTHR42771">
    <property type="entry name" value="IRON(3+)-HYDROXAMATE IMPORT ATP-BINDING PROTEIN FHUC"/>
    <property type="match status" value="1"/>
</dbReference>
<dbReference type="RefSeq" id="WP_126607261.1">
    <property type="nucleotide sequence ID" value="NZ_AP025145.1"/>
</dbReference>
<comment type="subcellular location">
    <subcellularLocation>
        <location evidence="1">Cell membrane</location>
        <topology evidence="1">Peripheral membrane protein</topology>
    </subcellularLocation>
</comment>
<keyword evidence="10" id="KW-0472">Membrane</keyword>
<evidence type="ECO:0000256" key="2">
    <source>
        <dbReference type="ARBA" id="ARBA00005417"/>
    </source>
</evidence>
<keyword evidence="9" id="KW-0406">Ion transport</keyword>
<dbReference type="GO" id="GO:0005886">
    <property type="term" value="C:plasma membrane"/>
    <property type="evidence" value="ECO:0007669"/>
    <property type="project" value="UniProtKB-SubCell"/>
</dbReference>
<gene>
    <name evidence="12" type="primary">fecE</name>
    <name evidence="12" type="ORF">GCM10007932_14360</name>
</gene>
<dbReference type="InterPro" id="IPR017871">
    <property type="entry name" value="ABC_transporter-like_CS"/>
</dbReference>
<dbReference type="PANTHER" id="PTHR42771:SF2">
    <property type="entry name" value="IRON(3+)-HYDROXAMATE IMPORT ATP-BINDING PROTEIN FHUC"/>
    <property type="match status" value="1"/>
</dbReference>
<keyword evidence="3" id="KW-0813">Transport</keyword>
<evidence type="ECO:0000256" key="9">
    <source>
        <dbReference type="ARBA" id="ARBA00023065"/>
    </source>
</evidence>
<keyword evidence="8" id="KW-0408">Iron</keyword>
<keyword evidence="13" id="KW-1185">Reference proteome</keyword>
<evidence type="ECO:0000256" key="1">
    <source>
        <dbReference type="ARBA" id="ARBA00004202"/>
    </source>
</evidence>
<evidence type="ECO:0000313" key="13">
    <source>
        <dbReference type="Proteomes" id="UP001156690"/>
    </source>
</evidence>
<evidence type="ECO:0000256" key="6">
    <source>
        <dbReference type="ARBA" id="ARBA00022741"/>
    </source>
</evidence>
<comment type="similarity">
    <text evidence="2">Belongs to the ABC transporter superfamily.</text>
</comment>
<dbReference type="GO" id="GO:0005524">
    <property type="term" value="F:ATP binding"/>
    <property type="evidence" value="ECO:0007669"/>
    <property type="project" value="UniProtKB-KW"/>
</dbReference>
<dbReference type="GO" id="GO:0016887">
    <property type="term" value="F:ATP hydrolysis activity"/>
    <property type="evidence" value="ECO:0007669"/>
    <property type="project" value="InterPro"/>
</dbReference>
<dbReference type="EMBL" id="BSNX01000012">
    <property type="protein sequence ID" value="GLQ72076.1"/>
    <property type="molecule type" value="Genomic_DNA"/>
</dbReference>
<accession>A0AAV5NPX6</accession>
<dbReference type="FunFam" id="3.40.50.300:FF:000134">
    <property type="entry name" value="Iron-enterobactin ABC transporter ATP-binding protein"/>
    <property type="match status" value="1"/>
</dbReference>
<evidence type="ECO:0000313" key="12">
    <source>
        <dbReference type="EMBL" id="GLQ72076.1"/>
    </source>
</evidence>
<dbReference type="AlphaFoldDB" id="A0AAV5NPX6"/>
<comment type="caution">
    <text evidence="12">The sequence shown here is derived from an EMBL/GenBank/DDBJ whole genome shotgun (WGS) entry which is preliminary data.</text>
</comment>
<evidence type="ECO:0000256" key="10">
    <source>
        <dbReference type="ARBA" id="ARBA00023136"/>
    </source>
</evidence>
<dbReference type="Gene3D" id="3.40.50.300">
    <property type="entry name" value="P-loop containing nucleotide triphosphate hydrolases"/>
    <property type="match status" value="1"/>
</dbReference>
<evidence type="ECO:0000259" key="11">
    <source>
        <dbReference type="PROSITE" id="PS50893"/>
    </source>
</evidence>
<dbReference type="InterPro" id="IPR051535">
    <property type="entry name" value="Siderophore_ABC-ATPase"/>
</dbReference>
<dbReference type="PROSITE" id="PS50893">
    <property type="entry name" value="ABC_TRANSPORTER_2"/>
    <property type="match status" value="1"/>
</dbReference>
<evidence type="ECO:0000256" key="8">
    <source>
        <dbReference type="ARBA" id="ARBA00023004"/>
    </source>
</evidence>
<dbReference type="SMART" id="SM00382">
    <property type="entry name" value="AAA"/>
    <property type="match status" value="1"/>
</dbReference>
<evidence type="ECO:0000256" key="7">
    <source>
        <dbReference type="ARBA" id="ARBA00022840"/>
    </source>
</evidence>
<name>A0AAV5NPX6_9VIBR</name>
<evidence type="ECO:0000256" key="3">
    <source>
        <dbReference type="ARBA" id="ARBA00022448"/>
    </source>
</evidence>
<evidence type="ECO:0000256" key="4">
    <source>
        <dbReference type="ARBA" id="ARBA00022475"/>
    </source>
</evidence>
<organism evidence="12 13">
    <name type="scientific">Vibrio penaeicida</name>
    <dbReference type="NCBI Taxonomy" id="104609"/>
    <lineage>
        <taxon>Bacteria</taxon>
        <taxon>Pseudomonadati</taxon>
        <taxon>Pseudomonadota</taxon>
        <taxon>Gammaproteobacteria</taxon>
        <taxon>Vibrionales</taxon>
        <taxon>Vibrionaceae</taxon>
        <taxon>Vibrio</taxon>
    </lineage>
</organism>
<proteinExistence type="inferred from homology"/>
<dbReference type="InterPro" id="IPR027417">
    <property type="entry name" value="P-loop_NTPase"/>
</dbReference>